<dbReference type="STRING" id="995062.SAMN04489718_0180"/>
<accession>A0A1H0Y2B8</accession>
<reference evidence="3" key="1">
    <citation type="submission" date="2016-10" db="EMBL/GenBank/DDBJ databases">
        <authorList>
            <person name="Varghese N."/>
            <person name="Submissions S."/>
        </authorList>
    </citation>
    <scope>NUCLEOTIDE SEQUENCE [LARGE SCALE GENOMIC DNA]</scope>
    <source>
        <strain evidence="3">DSM 45459</strain>
    </source>
</reference>
<proteinExistence type="predicted"/>
<dbReference type="AlphaFoldDB" id="A0A1H0Y2B8"/>
<feature type="region of interest" description="Disordered" evidence="1">
    <location>
        <begin position="43"/>
        <end position="62"/>
    </location>
</feature>
<dbReference type="EMBL" id="FNKO01000001">
    <property type="protein sequence ID" value="SDQ09288.1"/>
    <property type="molecule type" value="Genomic_DNA"/>
</dbReference>
<sequence length="120" mass="12252">MGEGAVVAGDSAEPVIVRAYHPNSRREVEHAGDETGREAFRVDGSAPVEDGPRATADHARSAGARAVGTVAVLGEPVGSPSGAAERGSTELLVVEEPWAEHVEGAHFGIGPLGDLTTFGE</sequence>
<evidence type="ECO:0000256" key="1">
    <source>
        <dbReference type="SAM" id="MobiDB-lite"/>
    </source>
</evidence>
<gene>
    <name evidence="2" type="ORF">SAMN04489718_0180</name>
</gene>
<evidence type="ECO:0000313" key="2">
    <source>
        <dbReference type="EMBL" id="SDQ09288.1"/>
    </source>
</evidence>
<keyword evidence="3" id="KW-1185">Reference proteome</keyword>
<organism evidence="2 3">
    <name type="scientific">Actinopolyspora saharensis</name>
    <dbReference type="NCBI Taxonomy" id="995062"/>
    <lineage>
        <taxon>Bacteria</taxon>
        <taxon>Bacillati</taxon>
        <taxon>Actinomycetota</taxon>
        <taxon>Actinomycetes</taxon>
        <taxon>Actinopolysporales</taxon>
        <taxon>Actinopolysporaceae</taxon>
        <taxon>Actinopolyspora</taxon>
    </lineage>
</organism>
<feature type="compositionally biased region" description="Basic and acidic residues" evidence="1">
    <location>
        <begin position="50"/>
        <end position="60"/>
    </location>
</feature>
<dbReference type="RefSeq" id="WP_245695546.1">
    <property type="nucleotide sequence ID" value="NZ_FNKO01000001.1"/>
</dbReference>
<protein>
    <submittedName>
        <fullName evidence="2">Uncharacterized protein</fullName>
    </submittedName>
</protein>
<name>A0A1H0Y2B8_9ACTN</name>
<dbReference type="Proteomes" id="UP000199301">
    <property type="component" value="Unassembled WGS sequence"/>
</dbReference>
<evidence type="ECO:0000313" key="3">
    <source>
        <dbReference type="Proteomes" id="UP000199301"/>
    </source>
</evidence>